<evidence type="ECO:0000256" key="1">
    <source>
        <dbReference type="SAM" id="MobiDB-lite"/>
    </source>
</evidence>
<dbReference type="EMBL" id="CP013389">
    <property type="protein sequence ID" value="AOJ12035.1"/>
    <property type="molecule type" value="Genomic_DNA"/>
</dbReference>
<gene>
    <name evidence="2" type="ORF">WS71_29765</name>
</gene>
<name>A0A1B4G814_9BURK</name>
<proteinExistence type="predicted"/>
<evidence type="ECO:0000313" key="2">
    <source>
        <dbReference type="EMBL" id="AOJ12035.1"/>
    </source>
</evidence>
<evidence type="ECO:0000313" key="3">
    <source>
        <dbReference type="Proteomes" id="UP000067711"/>
    </source>
</evidence>
<accession>A0A1B4G814</accession>
<dbReference type="AlphaFoldDB" id="A0A1B4G814"/>
<organism evidence="2 3">
    <name type="scientific">Burkholderia mayonis</name>
    <dbReference type="NCBI Taxonomy" id="1385591"/>
    <lineage>
        <taxon>Bacteria</taxon>
        <taxon>Pseudomonadati</taxon>
        <taxon>Pseudomonadota</taxon>
        <taxon>Betaproteobacteria</taxon>
        <taxon>Burkholderiales</taxon>
        <taxon>Burkholderiaceae</taxon>
        <taxon>Burkholderia</taxon>
        <taxon>pseudomallei group</taxon>
    </lineage>
</organism>
<sequence>MSTQRSRRAPMLAGIAKYAWLRAISRSSTDSSAIPNKTAVSAAAMAERAHRTRHALGPPDSRLGTEAIDASPKAASRDHFEGAFH</sequence>
<dbReference type="Proteomes" id="UP000067711">
    <property type="component" value="Chromosome 1"/>
</dbReference>
<feature type="compositionally biased region" description="Basic and acidic residues" evidence="1">
    <location>
        <begin position="75"/>
        <end position="85"/>
    </location>
</feature>
<protein>
    <submittedName>
        <fullName evidence="2">Uncharacterized protein</fullName>
    </submittedName>
</protein>
<feature type="region of interest" description="Disordered" evidence="1">
    <location>
        <begin position="26"/>
        <end position="85"/>
    </location>
</feature>
<reference evidence="2 3" key="1">
    <citation type="submission" date="2015-12" db="EMBL/GenBank/DDBJ databases">
        <title>Diversity of Burkholderia near neighbor genomes.</title>
        <authorList>
            <person name="Sahl J."/>
            <person name="Wagner D."/>
            <person name="Keim P."/>
        </authorList>
    </citation>
    <scope>NUCLEOTIDE SEQUENCE [LARGE SCALE GENOMIC DNA]</scope>
    <source>
        <strain evidence="2 3">BDU8</strain>
    </source>
</reference>
<feature type="compositionally biased region" description="Polar residues" evidence="1">
    <location>
        <begin position="26"/>
        <end position="39"/>
    </location>
</feature>